<reference evidence="1 2" key="1">
    <citation type="submission" date="2015-06" db="EMBL/GenBank/DDBJ databases">
        <title>Cloning and characterization of the uncialamcin biosynthetic gene cluster.</title>
        <authorList>
            <person name="Yan X."/>
            <person name="Huang T."/>
            <person name="Ge H."/>
            <person name="Shen B."/>
        </authorList>
    </citation>
    <scope>NUCLEOTIDE SEQUENCE [LARGE SCALE GENOMIC DNA]</scope>
    <source>
        <strain evidence="1 2">DCA2648</strain>
    </source>
</reference>
<gene>
    <name evidence="1" type="ORF">AB852_18655</name>
</gene>
<accession>A0A1Q4V6L7</accession>
<sequence length="131" mass="14745">MTTETPPAEHPQLLTDRLLIWAGGRTPGEQAAVIALIDEGDLLTRPDVRQLLITDNGTTLHCDWPRFETRYRTTLTLDDEEDAFLTLVIATAFPRLVALWKAEALDRRRLTIILRAVEHLATTSTTVQEPT</sequence>
<proteinExistence type="predicted"/>
<evidence type="ECO:0000313" key="2">
    <source>
        <dbReference type="Proteomes" id="UP000186455"/>
    </source>
</evidence>
<organism evidence="1 2">
    <name type="scientific">Streptomyces uncialis</name>
    <dbReference type="NCBI Taxonomy" id="1048205"/>
    <lineage>
        <taxon>Bacteria</taxon>
        <taxon>Bacillati</taxon>
        <taxon>Actinomycetota</taxon>
        <taxon>Actinomycetes</taxon>
        <taxon>Kitasatosporales</taxon>
        <taxon>Streptomycetaceae</taxon>
        <taxon>Streptomyces</taxon>
    </lineage>
</organism>
<keyword evidence="2" id="KW-1185">Reference proteome</keyword>
<dbReference type="AlphaFoldDB" id="A0A1Q4V6L7"/>
<dbReference type="Proteomes" id="UP000186455">
    <property type="component" value="Unassembled WGS sequence"/>
</dbReference>
<protein>
    <submittedName>
        <fullName evidence="1">Uncharacterized protein</fullName>
    </submittedName>
</protein>
<dbReference type="STRING" id="1048205.AB852_18655"/>
<name>A0A1Q4V6L7_9ACTN</name>
<evidence type="ECO:0000313" key="1">
    <source>
        <dbReference type="EMBL" id="OKH93498.1"/>
    </source>
</evidence>
<dbReference type="EMBL" id="LFBV01000004">
    <property type="protein sequence ID" value="OKH93498.1"/>
    <property type="molecule type" value="Genomic_DNA"/>
</dbReference>
<dbReference type="RefSeq" id="WP_073789862.1">
    <property type="nucleotide sequence ID" value="NZ_LFBV01000004.1"/>
</dbReference>
<comment type="caution">
    <text evidence="1">The sequence shown here is derived from an EMBL/GenBank/DDBJ whole genome shotgun (WGS) entry which is preliminary data.</text>
</comment>